<comment type="subcellular location">
    <subcellularLocation>
        <location evidence="1">Nucleus</location>
    </subcellularLocation>
</comment>
<keyword evidence="2" id="KW-0805">Transcription regulation</keyword>
<evidence type="ECO:0000256" key="5">
    <source>
        <dbReference type="SAM" id="Coils"/>
    </source>
</evidence>
<dbReference type="AlphaFoldDB" id="A0AAN6F5Q2"/>
<reference evidence="8" key="1">
    <citation type="submission" date="2021-12" db="EMBL/GenBank/DDBJ databases">
        <title>Black yeast isolated from Biological Soil Crust.</title>
        <authorList>
            <person name="Kurbessoian T."/>
        </authorList>
    </citation>
    <scope>NUCLEOTIDE SEQUENCE</scope>
    <source>
        <strain evidence="8">CCFEE 5208</strain>
    </source>
</reference>
<feature type="compositionally biased region" description="Polar residues" evidence="6">
    <location>
        <begin position="84"/>
        <end position="93"/>
    </location>
</feature>
<feature type="domain" description="Vps72/YL1 C-terminal" evidence="7">
    <location>
        <begin position="141"/>
        <end position="170"/>
    </location>
</feature>
<feature type="compositionally biased region" description="Polar residues" evidence="6">
    <location>
        <begin position="52"/>
        <end position="72"/>
    </location>
</feature>
<organism evidence="8 9">
    <name type="scientific">Friedmanniomyces endolithicus</name>
    <dbReference type="NCBI Taxonomy" id="329885"/>
    <lineage>
        <taxon>Eukaryota</taxon>
        <taxon>Fungi</taxon>
        <taxon>Dikarya</taxon>
        <taxon>Ascomycota</taxon>
        <taxon>Pezizomycotina</taxon>
        <taxon>Dothideomycetes</taxon>
        <taxon>Dothideomycetidae</taxon>
        <taxon>Mycosphaerellales</taxon>
        <taxon>Teratosphaeriaceae</taxon>
        <taxon>Friedmanniomyces</taxon>
    </lineage>
</organism>
<keyword evidence="3" id="KW-0804">Transcription</keyword>
<name>A0AAN6F5Q2_9PEZI</name>
<evidence type="ECO:0000256" key="4">
    <source>
        <dbReference type="ARBA" id="ARBA00023242"/>
    </source>
</evidence>
<keyword evidence="4" id="KW-0539">Nucleus</keyword>
<dbReference type="Proteomes" id="UP001168146">
    <property type="component" value="Unassembled WGS sequence"/>
</dbReference>
<feature type="region of interest" description="Disordered" evidence="6">
    <location>
        <begin position="257"/>
        <end position="276"/>
    </location>
</feature>
<dbReference type="EMBL" id="JASUXU010000109">
    <property type="protein sequence ID" value="KAK0305902.1"/>
    <property type="molecule type" value="Genomic_DNA"/>
</dbReference>
<proteinExistence type="predicted"/>
<gene>
    <name evidence="8" type="primary">IES6_2</name>
    <name evidence="8" type="ORF">LTR82_016623</name>
</gene>
<evidence type="ECO:0000256" key="6">
    <source>
        <dbReference type="SAM" id="MobiDB-lite"/>
    </source>
</evidence>
<evidence type="ECO:0000256" key="2">
    <source>
        <dbReference type="ARBA" id="ARBA00023015"/>
    </source>
</evidence>
<dbReference type="Pfam" id="PF08265">
    <property type="entry name" value="YL1_C"/>
    <property type="match status" value="1"/>
</dbReference>
<protein>
    <submittedName>
        <fullName evidence="8">Chromatin-remodeling complex subunit ies6</fullName>
    </submittedName>
</protein>
<dbReference type="SMART" id="SM00993">
    <property type="entry name" value="YL1_C"/>
    <property type="match status" value="1"/>
</dbReference>
<dbReference type="GO" id="GO:0031011">
    <property type="term" value="C:Ino80 complex"/>
    <property type="evidence" value="ECO:0007669"/>
    <property type="project" value="InterPro"/>
</dbReference>
<evidence type="ECO:0000256" key="1">
    <source>
        <dbReference type="ARBA" id="ARBA00004123"/>
    </source>
</evidence>
<sequence>MAPITTASNEETHQALLDTLDMQKVEKPFRNPNWKPPQRRNKSLKQILSEAQRAQQSIINTQQNSGATTPQAATDGEGGAAASLNPNPAQGSQDLSRLVLEKNAAAGMQKGSLAVPNTTATGLSVTYASIQAGPSTKKPKKYCDITGLPAKYTCPKTGLHYFNAEMYNVVKGLSTAQVQEYLGMRNAHTVLKKLKDQAPPAVQRGKQADQAKLAEQTKLAEQEKLAELAEQAKQAKQVELAKQAELAEQVKQAERAEQAELAKQTPQTKQTSQTKKSQMLAAIEAYPGLEKNVFDQKPFHERTRTQKALIKKHT</sequence>
<dbReference type="InterPro" id="IPR013272">
    <property type="entry name" value="Vps72/YL1_C"/>
</dbReference>
<feature type="compositionally biased region" description="Low complexity" evidence="6">
    <location>
        <begin position="263"/>
        <end position="276"/>
    </location>
</feature>
<comment type="caution">
    <text evidence="8">The sequence shown here is derived from an EMBL/GenBank/DDBJ whole genome shotgun (WGS) entry which is preliminary data.</text>
</comment>
<accession>A0AAN6F5Q2</accession>
<evidence type="ECO:0000313" key="9">
    <source>
        <dbReference type="Proteomes" id="UP001168146"/>
    </source>
</evidence>
<evidence type="ECO:0000313" key="8">
    <source>
        <dbReference type="EMBL" id="KAK0305902.1"/>
    </source>
</evidence>
<feature type="region of interest" description="Disordered" evidence="6">
    <location>
        <begin position="21"/>
        <end position="93"/>
    </location>
</feature>
<dbReference type="PANTHER" id="PTHR31200">
    <property type="entry name" value="INO80 COMPLEX SUBUNIT C"/>
    <property type="match status" value="1"/>
</dbReference>
<feature type="coiled-coil region" evidence="5">
    <location>
        <begin position="211"/>
        <end position="239"/>
    </location>
</feature>
<dbReference type="InterPro" id="IPR029525">
    <property type="entry name" value="INO80C/Ies6"/>
</dbReference>
<keyword evidence="5" id="KW-0175">Coiled coil</keyword>
<evidence type="ECO:0000259" key="7">
    <source>
        <dbReference type="SMART" id="SM00993"/>
    </source>
</evidence>
<dbReference type="GO" id="GO:0006338">
    <property type="term" value="P:chromatin remodeling"/>
    <property type="evidence" value="ECO:0007669"/>
    <property type="project" value="InterPro"/>
</dbReference>
<dbReference type="PANTHER" id="PTHR31200:SF1">
    <property type="entry name" value="INO80 COMPLEX SUBUNIT C"/>
    <property type="match status" value="1"/>
</dbReference>
<evidence type="ECO:0000256" key="3">
    <source>
        <dbReference type="ARBA" id="ARBA00023163"/>
    </source>
</evidence>